<protein>
    <submittedName>
        <fullName evidence="1">Uncharacterized protein</fullName>
    </submittedName>
</protein>
<reference evidence="1" key="1">
    <citation type="submission" date="2018-02" db="EMBL/GenBank/DDBJ databases">
        <title>Rhizophora mucronata_Transcriptome.</title>
        <authorList>
            <person name="Meera S.P."/>
            <person name="Sreeshan A."/>
            <person name="Augustine A."/>
        </authorList>
    </citation>
    <scope>NUCLEOTIDE SEQUENCE</scope>
    <source>
        <tissue evidence="1">Leaf</tissue>
    </source>
</reference>
<name>A0A2P2NV57_RHIMU</name>
<sequence length="29" mass="3612">MWLFNTCLMPSVYHNNHYKTLLHLFLDFI</sequence>
<proteinExistence type="predicted"/>
<dbReference type="EMBL" id="GGEC01065881">
    <property type="protein sequence ID" value="MBX46365.1"/>
    <property type="molecule type" value="Transcribed_RNA"/>
</dbReference>
<dbReference type="AlphaFoldDB" id="A0A2P2NV57"/>
<organism evidence="1">
    <name type="scientific">Rhizophora mucronata</name>
    <name type="common">Asiatic mangrove</name>
    <dbReference type="NCBI Taxonomy" id="61149"/>
    <lineage>
        <taxon>Eukaryota</taxon>
        <taxon>Viridiplantae</taxon>
        <taxon>Streptophyta</taxon>
        <taxon>Embryophyta</taxon>
        <taxon>Tracheophyta</taxon>
        <taxon>Spermatophyta</taxon>
        <taxon>Magnoliopsida</taxon>
        <taxon>eudicotyledons</taxon>
        <taxon>Gunneridae</taxon>
        <taxon>Pentapetalae</taxon>
        <taxon>rosids</taxon>
        <taxon>fabids</taxon>
        <taxon>Malpighiales</taxon>
        <taxon>Rhizophoraceae</taxon>
        <taxon>Rhizophora</taxon>
    </lineage>
</organism>
<evidence type="ECO:0000313" key="1">
    <source>
        <dbReference type="EMBL" id="MBX46365.1"/>
    </source>
</evidence>
<accession>A0A2P2NV57</accession>